<dbReference type="EMBL" id="CAJHIA010000009">
    <property type="protein sequence ID" value="CAD6442951.1"/>
    <property type="molecule type" value="Genomic_DNA"/>
</dbReference>
<name>A0A8H2ZM42_9HELO</name>
<dbReference type="GO" id="GO:0016491">
    <property type="term" value="F:oxidoreductase activity"/>
    <property type="evidence" value="ECO:0007669"/>
    <property type="project" value="UniProtKB-KW"/>
</dbReference>
<dbReference type="Gene3D" id="2.60.120.330">
    <property type="entry name" value="B-lactam Antibiotic, Isopenicillin N Synthase, Chain"/>
    <property type="match status" value="1"/>
</dbReference>
<evidence type="ECO:0000256" key="2">
    <source>
        <dbReference type="RuleBase" id="RU003682"/>
    </source>
</evidence>
<accession>A0A8H2ZM42</accession>
<dbReference type="SUPFAM" id="SSF51197">
    <property type="entry name" value="Clavaminate synthase-like"/>
    <property type="match status" value="1"/>
</dbReference>
<comment type="similarity">
    <text evidence="1 2">Belongs to the iron/ascorbate-dependent oxidoreductase family.</text>
</comment>
<keyword evidence="2" id="KW-0479">Metal-binding</keyword>
<keyword evidence="5" id="KW-1185">Reference proteome</keyword>
<dbReference type="InterPro" id="IPR027443">
    <property type="entry name" value="IPNS-like_sf"/>
</dbReference>
<dbReference type="InterPro" id="IPR044861">
    <property type="entry name" value="IPNS-like_FE2OG_OXY"/>
</dbReference>
<protein>
    <submittedName>
        <fullName evidence="4">9108a88a-1bea-480f-8e26-f6d7add8972c</fullName>
    </submittedName>
</protein>
<dbReference type="GO" id="GO:0046872">
    <property type="term" value="F:metal ion binding"/>
    <property type="evidence" value="ECO:0007669"/>
    <property type="project" value="UniProtKB-KW"/>
</dbReference>
<evidence type="ECO:0000259" key="3">
    <source>
        <dbReference type="PROSITE" id="PS51471"/>
    </source>
</evidence>
<dbReference type="Proteomes" id="UP000624404">
    <property type="component" value="Unassembled WGS sequence"/>
</dbReference>
<comment type="caution">
    <text evidence="4">The sequence shown here is derived from an EMBL/GenBank/DDBJ whole genome shotgun (WGS) entry which is preliminary data.</text>
</comment>
<keyword evidence="2" id="KW-0408">Iron</keyword>
<dbReference type="Pfam" id="PF14226">
    <property type="entry name" value="DIOX_N"/>
    <property type="match status" value="1"/>
</dbReference>
<dbReference type="PROSITE" id="PS51471">
    <property type="entry name" value="FE2OG_OXY"/>
    <property type="match status" value="1"/>
</dbReference>
<dbReference type="GO" id="GO:0044283">
    <property type="term" value="P:small molecule biosynthetic process"/>
    <property type="evidence" value="ECO:0007669"/>
    <property type="project" value="UniProtKB-ARBA"/>
</dbReference>
<gene>
    <name evidence="4" type="ORF">SCLTRI_LOCUS2743</name>
</gene>
<organism evidence="4 5">
    <name type="scientific">Sclerotinia trifoliorum</name>
    <dbReference type="NCBI Taxonomy" id="28548"/>
    <lineage>
        <taxon>Eukaryota</taxon>
        <taxon>Fungi</taxon>
        <taxon>Dikarya</taxon>
        <taxon>Ascomycota</taxon>
        <taxon>Pezizomycotina</taxon>
        <taxon>Leotiomycetes</taxon>
        <taxon>Helotiales</taxon>
        <taxon>Sclerotiniaceae</taxon>
        <taxon>Sclerotinia</taxon>
    </lineage>
</organism>
<evidence type="ECO:0000313" key="5">
    <source>
        <dbReference type="Proteomes" id="UP000624404"/>
    </source>
</evidence>
<evidence type="ECO:0000313" key="4">
    <source>
        <dbReference type="EMBL" id="CAD6442951.1"/>
    </source>
</evidence>
<sequence length="351" mass="39560">MEYSVQEDHSSIPFPEGLPCIDLPRVSLKRLLENDEDEAQKIFDICSSVGFFYLDLTDHPTGKKMWDQCCEAYKAGQETLPHVSMEDKLAYKARERVGVFDMGYKCPSVDKNGQPKFSEAFNIPLYELLVDEKSGFQLPAWLSKYKELFENLLRQGNKICNILHDILEKKLQVSPGALTSLHRVTDPSNDFLRILRYPGTIAVENPNQVNFPPHRDSVSIAMLFTMVGGLQILDPRFDMHAAKNGSENGWRWVKPVDGHVIVNLGDALAILTNGVLKSGFHRVVTSPKDQAPLDKYSVLLCCRPNLSTLMTPLTSPIIPPLTAEQKKEPVQTCDEWGATNVQRVYSVLENR</sequence>
<dbReference type="InterPro" id="IPR026992">
    <property type="entry name" value="DIOX_N"/>
</dbReference>
<evidence type="ECO:0000256" key="1">
    <source>
        <dbReference type="ARBA" id="ARBA00008056"/>
    </source>
</evidence>
<dbReference type="InterPro" id="IPR005123">
    <property type="entry name" value="Oxoglu/Fe-dep_dioxygenase_dom"/>
</dbReference>
<dbReference type="PANTHER" id="PTHR47990">
    <property type="entry name" value="2-OXOGLUTARATE (2OG) AND FE(II)-DEPENDENT OXYGENASE SUPERFAMILY PROTEIN-RELATED"/>
    <property type="match status" value="1"/>
</dbReference>
<dbReference type="Pfam" id="PF03171">
    <property type="entry name" value="2OG-FeII_Oxy"/>
    <property type="match status" value="1"/>
</dbReference>
<keyword evidence="2" id="KW-0560">Oxidoreductase</keyword>
<dbReference type="OrthoDB" id="288590at2759"/>
<dbReference type="InterPro" id="IPR050231">
    <property type="entry name" value="Iron_ascorbate_oxido_reductase"/>
</dbReference>
<reference evidence="4" key="1">
    <citation type="submission" date="2020-10" db="EMBL/GenBank/DDBJ databases">
        <authorList>
            <person name="Kusch S."/>
        </authorList>
    </citation>
    <scope>NUCLEOTIDE SEQUENCE</scope>
    <source>
        <strain evidence="4">SwB9</strain>
    </source>
</reference>
<feature type="domain" description="Fe2OG dioxygenase" evidence="3">
    <location>
        <begin position="187"/>
        <end position="312"/>
    </location>
</feature>
<proteinExistence type="inferred from homology"/>
<dbReference type="AlphaFoldDB" id="A0A8H2ZM42"/>